<sequence length="103" mass="11399">MVSKVSAFDNQKLENQLTELTSLVRQLAIGAAYNIEVWTNQGHVGSESSQLSTIGSEVPSTNVLPVTVTTYATARKSFHNGRFSETDVRMQLTISTKHNYHQT</sequence>
<organism evidence="1 2">
    <name type="scientific">Mucuna pruriens</name>
    <name type="common">Velvet bean</name>
    <name type="synonym">Dolichos pruriens</name>
    <dbReference type="NCBI Taxonomy" id="157652"/>
    <lineage>
        <taxon>Eukaryota</taxon>
        <taxon>Viridiplantae</taxon>
        <taxon>Streptophyta</taxon>
        <taxon>Embryophyta</taxon>
        <taxon>Tracheophyta</taxon>
        <taxon>Spermatophyta</taxon>
        <taxon>Magnoliopsida</taxon>
        <taxon>eudicotyledons</taxon>
        <taxon>Gunneridae</taxon>
        <taxon>Pentapetalae</taxon>
        <taxon>rosids</taxon>
        <taxon>fabids</taxon>
        <taxon>Fabales</taxon>
        <taxon>Fabaceae</taxon>
        <taxon>Papilionoideae</taxon>
        <taxon>50 kb inversion clade</taxon>
        <taxon>NPAAA clade</taxon>
        <taxon>indigoferoid/millettioid clade</taxon>
        <taxon>Phaseoleae</taxon>
        <taxon>Mucuna</taxon>
    </lineage>
</organism>
<name>A0A371EI38_MUCPR</name>
<keyword evidence="2" id="KW-1185">Reference proteome</keyword>
<dbReference type="AlphaFoldDB" id="A0A371EI38"/>
<evidence type="ECO:0000313" key="1">
    <source>
        <dbReference type="EMBL" id="RDX65722.1"/>
    </source>
</evidence>
<dbReference type="EMBL" id="QJKJ01013764">
    <property type="protein sequence ID" value="RDX65722.1"/>
    <property type="molecule type" value="Genomic_DNA"/>
</dbReference>
<evidence type="ECO:0000313" key="2">
    <source>
        <dbReference type="Proteomes" id="UP000257109"/>
    </source>
</evidence>
<comment type="caution">
    <text evidence="1">The sequence shown here is derived from an EMBL/GenBank/DDBJ whole genome shotgun (WGS) entry which is preliminary data.</text>
</comment>
<accession>A0A371EI38</accession>
<dbReference type="Proteomes" id="UP000257109">
    <property type="component" value="Unassembled WGS sequence"/>
</dbReference>
<reference evidence="1" key="1">
    <citation type="submission" date="2018-05" db="EMBL/GenBank/DDBJ databases">
        <title>Draft genome of Mucuna pruriens seed.</title>
        <authorList>
            <person name="Nnadi N.E."/>
            <person name="Vos R."/>
            <person name="Hasami M.H."/>
            <person name="Devisetty U.K."/>
            <person name="Aguiy J.C."/>
        </authorList>
    </citation>
    <scope>NUCLEOTIDE SEQUENCE [LARGE SCALE GENOMIC DNA]</scope>
    <source>
        <strain evidence="1">JCA_2017</strain>
    </source>
</reference>
<gene>
    <name evidence="1" type="ORF">CR513_55600</name>
</gene>
<proteinExistence type="predicted"/>
<protein>
    <submittedName>
        <fullName evidence="1">Uncharacterized protein</fullName>
    </submittedName>
</protein>
<feature type="non-terminal residue" evidence="1">
    <location>
        <position position="1"/>
    </location>
</feature>